<gene>
    <name evidence="6" type="ORF">SEVIR_9G366600v2</name>
</gene>
<keyword evidence="4" id="KW-0408">Iron</keyword>
<evidence type="ECO:0000256" key="5">
    <source>
        <dbReference type="SAM" id="SignalP"/>
    </source>
</evidence>
<dbReference type="AlphaFoldDB" id="A0A4U6T1W1"/>
<dbReference type="PANTHER" id="PTHR24296">
    <property type="entry name" value="CYTOCHROME P450"/>
    <property type="match status" value="1"/>
</dbReference>
<feature type="chain" id="PRO_5020487787" description="Cytochrome P450" evidence="5">
    <location>
        <begin position="34"/>
        <end position="256"/>
    </location>
</feature>
<dbReference type="Pfam" id="PF00067">
    <property type="entry name" value="p450"/>
    <property type="match status" value="1"/>
</dbReference>
<dbReference type="GO" id="GO:0005506">
    <property type="term" value="F:iron ion binding"/>
    <property type="evidence" value="ECO:0007669"/>
    <property type="project" value="InterPro"/>
</dbReference>
<evidence type="ECO:0000256" key="4">
    <source>
        <dbReference type="ARBA" id="ARBA00023004"/>
    </source>
</evidence>
<dbReference type="Proteomes" id="UP000298652">
    <property type="component" value="Chromosome 9"/>
</dbReference>
<keyword evidence="7" id="KW-1185">Reference proteome</keyword>
<keyword evidence="3" id="KW-0560">Oxidoreductase</keyword>
<evidence type="ECO:0000256" key="2">
    <source>
        <dbReference type="ARBA" id="ARBA00022723"/>
    </source>
</evidence>
<evidence type="ECO:0000256" key="3">
    <source>
        <dbReference type="ARBA" id="ARBA00023002"/>
    </source>
</evidence>
<evidence type="ECO:0008006" key="8">
    <source>
        <dbReference type="Google" id="ProtNLM"/>
    </source>
</evidence>
<reference evidence="6" key="1">
    <citation type="submission" date="2019-03" db="EMBL/GenBank/DDBJ databases">
        <title>WGS assembly of Setaria viridis.</title>
        <authorList>
            <person name="Huang P."/>
            <person name="Jenkins J."/>
            <person name="Grimwood J."/>
            <person name="Barry K."/>
            <person name="Healey A."/>
            <person name="Mamidi S."/>
            <person name="Sreedasyam A."/>
            <person name="Shu S."/>
            <person name="Feldman M."/>
            <person name="Wu J."/>
            <person name="Yu Y."/>
            <person name="Chen C."/>
            <person name="Johnson J."/>
            <person name="Rokhsar D."/>
            <person name="Baxter I."/>
            <person name="Schmutz J."/>
            <person name="Brutnell T."/>
            <person name="Kellogg E."/>
        </authorList>
    </citation>
    <scope>NUCLEOTIDE SEQUENCE [LARGE SCALE GENOMIC DNA]</scope>
</reference>
<keyword evidence="5" id="KW-0732">Signal</keyword>
<proteinExistence type="inferred from homology"/>
<dbReference type="InterPro" id="IPR036396">
    <property type="entry name" value="Cyt_P450_sf"/>
</dbReference>
<sequence>MQLSLDSWPHLLALLLPLIISLLYLKKKQPTRAGDFKAYPLLGRFPHFVRNQHRLVEWSVDVAKRSPTHTTPFKAPGLPGVVITANPDNVEHIAKTSFANYPKGDHMAATIRDFLGHGIFNSNGEQWLWQRKAASYEFSKRSLRKFIVETVRSEVDERLLPLLEEAAAGRRALDMQHVLESFAFDNICHVTFGDDPGCLAKEGRAAPQAVEFARAYDYVENAVLLRFRPPEIFLWRIKRMLNVQVTKRQGPEDSLG</sequence>
<accession>A0A4U6T1W1</accession>
<dbReference type="SUPFAM" id="SSF48264">
    <property type="entry name" value="Cytochrome P450"/>
    <property type="match status" value="1"/>
</dbReference>
<feature type="signal peptide" evidence="5">
    <location>
        <begin position="1"/>
        <end position="33"/>
    </location>
</feature>
<dbReference type="InterPro" id="IPR001128">
    <property type="entry name" value="Cyt_P450"/>
</dbReference>
<dbReference type="GO" id="GO:0016705">
    <property type="term" value="F:oxidoreductase activity, acting on paired donors, with incorporation or reduction of molecular oxygen"/>
    <property type="evidence" value="ECO:0007669"/>
    <property type="project" value="InterPro"/>
</dbReference>
<dbReference type="GO" id="GO:0004497">
    <property type="term" value="F:monooxygenase activity"/>
    <property type="evidence" value="ECO:0007669"/>
    <property type="project" value="InterPro"/>
</dbReference>
<name>A0A4U6T1W1_SETVI</name>
<evidence type="ECO:0000256" key="1">
    <source>
        <dbReference type="ARBA" id="ARBA00010617"/>
    </source>
</evidence>
<comment type="similarity">
    <text evidence="1">Belongs to the cytochrome P450 family.</text>
</comment>
<organism evidence="6 7">
    <name type="scientific">Setaria viridis</name>
    <name type="common">Green bristlegrass</name>
    <name type="synonym">Setaria italica subsp. viridis</name>
    <dbReference type="NCBI Taxonomy" id="4556"/>
    <lineage>
        <taxon>Eukaryota</taxon>
        <taxon>Viridiplantae</taxon>
        <taxon>Streptophyta</taxon>
        <taxon>Embryophyta</taxon>
        <taxon>Tracheophyta</taxon>
        <taxon>Spermatophyta</taxon>
        <taxon>Magnoliopsida</taxon>
        <taxon>Liliopsida</taxon>
        <taxon>Poales</taxon>
        <taxon>Poaceae</taxon>
        <taxon>PACMAD clade</taxon>
        <taxon>Panicoideae</taxon>
        <taxon>Panicodae</taxon>
        <taxon>Paniceae</taxon>
        <taxon>Cenchrinae</taxon>
        <taxon>Setaria</taxon>
    </lineage>
</organism>
<evidence type="ECO:0000313" key="7">
    <source>
        <dbReference type="Proteomes" id="UP000298652"/>
    </source>
</evidence>
<dbReference type="EMBL" id="CM016560">
    <property type="protein sequence ID" value="TKV95490.1"/>
    <property type="molecule type" value="Genomic_DNA"/>
</dbReference>
<dbReference type="Gene3D" id="1.10.630.10">
    <property type="entry name" value="Cytochrome P450"/>
    <property type="match status" value="1"/>
</dbReference>
<dbReference type="Gramene" id="TKV95490">
    <property type="protein sequence ID" value="TKV95490"/>
    <property type="gene ID" value="SEVIR_9G366600v2"/>
</dbReference>
<keyword evidence="2" id="KW-0479">Metal-binding</keyword>
<dbReference type="GO" id="GO:0020037">
    <property type="term" value="F:heme binding"/>
    <property type="evidence" value="ECO:0007669"/>
    <property type="project" value="InterPro"/>
</dbReference>
<protein>
    <recommendedName>
        <fullName evidence="8">Cytochrome P450</fullName>
    </recommendedName>
</protein>
<evidence type="ECO:0000313" key="6">
    <source>
        <dbReference type="EMBL" id="TKV95490.1"/>
    </source>
</evidence>
<dbReference type="OMA" id="PGCLAKE"/>